<protein>
    <submittedName>
        <fullName evidence="12">DNA/RNA non-specific endonuclease</fullName>
    </submittedName>
</protein>
<keyword evidence="3" id="KW-0540">Nuclease</keyword>
<evidence type="ECO:0000256" key="9">
    <source>
        <dbReference type="PIRSR" id="PIRSR640255-2"/>
    </source>
</evidence>
<evidence type="ECO:0000259" key="11">
    <source>
        <dbReference type="SMART" id="SM00892"/>
    </source>
</evidence>
<evidence type="ECO:0000256" key="1">
    <source>
        <dbReference type="ARBA" id="ARBA00001946"/>
    </source>
</evidence>
<evidence type="ECO:0000256" key="4">
    <source>
        <dbReference type="ARBA" id="ARBA00022723"/>
    </source>
</evidence>
<feature type="binding site" evidence="9">
    <location>
        <position position="482"/>
    </location>
    <ligand>
        <name>Mg(2+)</name>
        <dbReference type="ChEBI" id="CHEBI:18420"/>
        <note>catalytic</note>
    </ligand>
</feature>
<dbReference type="Pfam" id="PF01223">
    <property type="entry name" value="Endonuclease_NS"/>
    <property type="match status" value="1"/>
</dbReference>
<dbReference type="OrthoDB" id="104542at2"/>
<dbReference type="InterPro" id="IPR001604">
    <property type="entry name" value="Endo_G_ENPP1-like_dom"/>
</dbReference>
<gene>
    <name evidence="12" type="ORF">PAI11_00390</name>
</gene>
<feature type="active site" description="Proton acceptor" evidence="8">
    <location>
        <position position="448"/>
    </location>
</feature>
<evidence type="ECO:0000256" key="8">
    <source>
        <dbReference type="PIRSR" id="PIRSR640255-1"/>
    </source>
</evidence>
<dbReference type="GO" id="GO:0003676">
    <property type="term" value="F:nucleic acid binding"/>
    <property type="evidence" value="ECO:0007669"/>
    <property type="project" value="InterPro"/>
</dbReference>
<dbReference type="PANTHER" id="PTHR13966:SF5">
    <property type="entry name" value="ENDONUCLEASE G, MITOCHONDRIAL"/>
    <property type="match status" value="1"/>
</dbReference>
<dbReference type="GO" id="GO:0046872">
    <property type="term" value="F:metal ion binding"/>
    <property type="evidence" value="ECO:0007669"/>
    <property type="project" value="UniProtKB-KW"/>
</dbReference>
<evidence type="ECO:0000256" key="5">
    <source>
        <dbReference type="ARBA" id="ARBA00022759"/>
    </source>
</evidence>
<evidence type="ECO:0000256" key="3">
    <source>
        <dbReference type="ARBA" id="ARBA00022722"/>
    </source>
</evidence>
<dbReference type="PROSITE" id="PS01070">
    <property type="entry name" value="NUCLEASE_NON_SPEC"/>
    <property type="match status" value="1"/>
</dbReference>
<keyword evidence="4 9" id="KW-0479">Metal-binding</keyword>
<dbReference type="PATRIC" id="fig|1097667.3.peg.39"/>
<dbReference type="CDD" id="cd00091">
    <property type="entry name" value="NUC"/>
    <property type="match status" value="1"/>
</dbReference>
<dbReference type="SMART" id="SM00892">
    <property type="entry name" value="Endonuclease_NS"/>
    <property type="match status" value="1"/>
</dbReference>
<dbReference type="InterPro" id="IPR009003">
    <property type="entry name" value="Peptidase_S1_PA"/>
</dbReference>
<dbReference type="SUPFAM" id="SSF54060">
    <property type="entry name" value="His-Me finger endonucleases"/>
    <property type="match status" value="1"/>
</dbReference>
<reference evidence="12 13" key="1">
    <citation type="journal article" date="2013" name="Biodegradation">
        <title>Quantitative proteomic analysis of ibuprofen-degrading Patulibacter sp. strain I11.</title>
        <authorList>
            <person name="Almeida B."/>
            <person name="Kjeldal H."/>
            <person name="Lolas I."/>
            <person name="Knudsen A.D."/>
            <person name="Carvalho G."/>
            <person name="Nielsen K.L."/>
            <person name="Barreto Crespo M.T."/>
            <person name="Stensballe A."/>
            <person name="Nielsen J.L."/>
        </authorList>
    </citation>
    <scope>NUCLEOTIDE SEQUENCE [LARGE SCALE GENOMIC DNA]</scope>
    <source>
        <strain evidence="12 13">I11</strain>
    </source>
</reference>
<evidence type="ECO:0000313" key="13">
    <source>
        <dbReference type="Proteomes" id="UP000005143"/>
    </source>
</evidence>
<dbReference type="AlphaFoldDB" id="H0DZT4"/>
<evidence type="ECO:0000313" key="12">
    <source>
        <dbReference type="EMBL" id="EHN13038.1"/>
    </source>
</evidence>
<evidence type="ECO:0000259" key="10">
    <source>
        <dbReference type="SMART" id="SM00477"/>
    </source>
</evidence>
<dbReference type="Proteomes" id="UP000005143">
    <property type="component" value="Unassembled WGS sequence"/>
</dbReference>
<sequence length="619" mass="66804">MRKRDLKDRQRLQAAVRQVADQYLPDPNITSVGVGYKVEGGERTDTLALQFTVGVKLAPEGLEAVATRPIPASITANGVTFATDVVERTFEQHPAAVALEAKAERKARVDPLVPGVSVANARVSAGTLGCLVSEPATGAVRILSNWHVLHGDAGRIGDPIVQPGPYDDNRIAANGCGTLIRSFLGLAGDCAIASVEHRRADERILGLGVAVRRIGEPELGDVVVKSGRTTDVTYGTVTRIHTITKLVYGARGEQRIGGFEIGVDPDHEPPNGEISMGGDSGSAWMAVDDAGAASEMLLGLHFAGETVEPAEYAVACYASAVFEKLEIAPIAAPEGVADAERRPVVDAAAGYDPAFLPGHAVPLPKPTATVKRDYAPTTSGSVVRDYTHFSLAMSKKRRFCRWVAWNIDGARMQQLSRKDQKFVLDPQYDAKHQVGDELYAGNRLDRGHIARRADLLWGDRAAQANSDSFFFTNITPQLDDFNQSSKQGLWGELENAIFEDVDVDDLRVNVIGGPIFKPDDLPYRDVLVPRSFWKLIAYVEDGTLKAKAFQLTQDDLEAKLESLGLEPFNLYQVTVADLARLTGLDFGPLRQADTMPPAPEDVGGPAVRRIDARSQVAAG</sequence>
<dbReference type="InterPro" id="IPR044925">
    <property type="entry name" value="His-Me_finger_sf"/>
</dbReference>
<proteinExistence type="inferred from homology"/>
<name>H0DZT4_9ACTN</name>
<evidence type="ECO:0000256" key="6">
    <source>
        <dbReference type="ARBA" id="ARBA00022801"/>
    </source>
</evidence>
<dbReference type="RefSeq" id="WP_007569586.1">
    <property type="nucleotide sequence ID" value="NZ_AGUD01000003.1"/>
</dbReference>
<keyword evidence="7" id="KW-0460">Magnesium</keyword>
<dbReference type="GO" id="GO:0016787">
    <property type="term" value="F:hydrolase activity"/>
    <property type="evidence" value="ECO:0007669"/>
    <property type="project" value="UniProtKB-KW"/>
</dbReference>
<comment type="caution">
    <text evidence="12">The sequence shown here is derived from an EMBL/GenBank/DDBJ whole genome shotgun (WGS) entry which is preliminary data.</text>
</comment>
<keyword evidence="13" id="KW-1185">Reference proteome</keyword>
<feature type="domain" description="DNA/RNA non-specific endonuclease/pyrophosphatase/phosphodiesterase" evidence="11">
    <location>
        <begin position="385"/>
        <end position="593"/>
    </location>
</feature>
<dbReference type="GO" id="GO:0004519">
    <property type="term" value="F:endonuclease activity"/>
    <property type="evidence" value="ECO:0007669"/>
    <property type="project" value="UniProtKB-KW"/>
</dbReference>
<dbReference type="InterPro" id="IPR040255">
    <property type="entry name" value="Non-specific_endonuclease"/>
</dbReference>
<evidence type="ECO:0000256" key="7">
    <source>
        <dbReference type="ARBA" id="ARBA00022842"/>
    </source>
</evidence>
<dbReference type="SMART" id="SM00477">
    <property type="entry name" value="NUC"/>
    <property type="match status" value="1"/>
</dbReference>
<dbReference type="InterPro" id="IPR018524">
    <property type="entry name" value="DNA/RNA_endonuclease_AS"/>
</dbReference>
<dbReference type="Gene3D" id="3.40.570.10">
    <property type="entry name" value="Extracellular Endonuclease, subunit A"/>
    <property type="match status" value="1"/>
</dbReference>
<keyword evidence="6" id="KW-0378">Hydrolase</keyword>
<dbReference type="PANTHER" id="PTHR13966">
    <property type="entry name" value="ENDONUCLEASE RELATED"/>
    <property type="match status" value="1"/>
</dbReference>
<comment type="similarity">
    <text evidence="2">Belongs to the DNA/RNA non-specific endonuclease family.</text>
</comment>
<organism evidence="12 13">
    <name type="scientific">Patulibacter medicamentivorans</name>
    <dbReference type="NCBI Taxonomy" id="1097667"/>
    <lineage>
        <taxon>Bacteria</taxon>
        <taxon>Bacillati</taxon>
        <taxon>Actinomycetota</taxon>
        <taxon>Thermoleophilia</taxon>
        <taxon>Solirubrobacterales</taxon>
        <taxon>Patulibacteraceae</taxon>
        <taxon>Patulibacter</taxon>
    </lineage>
</organism>
<evidence type="ECO:0000256" key="2">
    <source>
        <dbReference type="ARBA" id="ARBA00010052"/>
    </source>
</evidence>
<accession>H0DZT4</accession>
<comment type="cofactor">
    <cofactor evidence="1">
        <name>Mg(2+)</name>
        <dbReference type="ChEBI" id="CHEBI:18420"/>
    </cofactor>
</comment>
<dbReference type="EMBL" id="AGUD01000003">
    <property type="protein sequence ID" value="EHN13038.1"/>
    <property type="molecule type" value="Genomic_DNA"/>
</dbReference>
<dbReference type="InterPro" id="IPR044929">
    <property type="entry name" value="DNA/RNA_non-sp_Endonuclease_sf"/>
</dbReference>
<keyword evidence="5 12" id="KW-0255">Endonuclease</keyword>
<feature type="domain" description="ENPP1-3/EXOG-like endonuclease/phosphodiesterase" evidence="10">
    <location>
        <begin position="386"/>
        <end position="593"/>
    </location>
</feature>
<dbReference type="SUPFAM" id="SSF50494">
    <property type="entry name" value="Trypsin-like serine proteases"/>
    <property type="match status" value="1"/>
</dbReference>
<dbReference type="InterPro" id="IPR020821">
    <property type="entry name" value="ENPP1-3/EXOG-like_nuc-like"/>
</dbReference>